<evidence type="ECO:0000313" key="2">
    <source>
        <dbReference type="WBParaSite" id="SPAL_0001097700.1"/>
    </source>
</evidence>
<sequence>MMPRNVEVLELIRVHDIDNVMPKTIIKYMPNIKLLMIECLSYKERNSLDNFSKLECLTSCNYCPIRIPRTLKLLAFVFVYGHWAVKSDDLVFTDNVIKSHYEKFTKRISDNSDARDRYILFNDIHYWHLYKCAIQKYFNY</sequence>
<evidence type="ECO:0000313" key="1">
    <source>
        <dbReference type="Proteomes" id="UP000046392"/>
    </source>
</evidence>
<proteinExistence type="predicted"/>
<dbReference type="WBParaSite" id="SPAL_0001097700.1">
    <property type="protein sequence ID" value="SPAL_0001097700.1"/>
    <property type="gene ID" value="SPAL_0001097700"/>
</dbReference>
<name>A0A0N5BYX8_STREA</name>
<accession>A0A0N5BYX8</accession>
<dbReference type="AlphaFoldDB" id="A0A0N5BYX8"/>
<dbReference type="Proteomes" id="UP000046392">
    <property type="component" value="Unplaced"/>
</dbReference>
<organism evidence="1 2">
    <name type="scientific">Strongyloides papillosus</name>
    <name type="common">Intestinal threadworm</name>
    <dbReference type="NCBI Taxonomy" id="174720"/>
    <lineage>
        <taxon>Eukaryota</taxon>
        <taxon>Metazoa</taxon>
        <taxon>Ecdysozoa</taxon>
        <taxon>Nematoda</taxon>
        <taxon>Chromadorea</taxon>
        <taxon>Rhabditida</taxon>
        <taxon>Tylenchina</taxon>
        <taxon>Panagrolaimomorpha</taxon>
        <taxon>Strongyloidoidea</taxon>
        <taxon>Strongyloididae</taxon>
        <taxon>Strongyloides</taxon>
    </lineage>
</organism>
<keyword evidence="1" id="KW-1185">Reference proteome</keyword>
<reference evidence="2" key="1">
    <citation type="submission" date="2017-02" db="UniProtKB">
        <authorList>
            <consortium name="WormBaseParasite"/>
        </authorList>
    </citation>
    <scope>IDENTIFICATION</scope>
</reference>
<protein>
    <submittedName>
        <fullName evidence="2">LRR containing protein</fullName>
    </submittedName>
</protein>